<dbReference type="Proteomes" id="UP001642540">
    <property type="component" value="Unassembled WGS sequence"/>
</dbReference>
<sequence length="272" mass="31121">MSQLLPVGDVALFVEKNPERHDELTLEGLDIYQTSIKVNINGNYRCRTDNVYLELLQNVRNRSITPKDIELLETRLDDVVDDVEINSFASALRIFGSTYLCEKYNAFRASESGTPMLYLKPSFSVHCPDCEEKYYPLYLGVGFKISVTKNLGTKLGITNGTTGTIHSLVYKTSEQEPSFLVIKVDPGQYRGKGLLNSTDLIPIFKERNVDWCKHKQEFITVTEYPLKLGYALTYHKVGINIILLAHKLYFYNLMQACYKGSRNDIESERNQF</sequence>
<protein>
    <submittedName>
        <fullName evidence="1">Uncharacterized protein</fullName>
    </submittedName>
</protein>
<accession>A0ABP1RM20</accession>
<keyword evidence="2" id="KW-1185">Reference proteome</keyword>
<proteinExistence type="predicted"/>
<evidence type="ECO:0000313" key="1">
    <source>
        <dbReference type="EMBL" id="CAL8130407.1"/>
    </source>
</evidence>
<comment type="caution">
    <text evidence="1">The sequence shown here is derived from an EMBL/GenBank/DDBJ whole genome shotgun (WGS) entry which is preliminary data.</text>
</comment>
<dbReference type="EMBL" id="CAXLJM020000082">
    <property type="protein sequence ID" value="CAL8130407.1"/>
    <property type="molecule type" value="Genomic_DNA"/>
</dbReference>
<evidence type="ECO:0000313" key="2">
    <source>
        <dbReference type="Proteomes" id="UP001642540"/>
    </source>
</evidence>
<organism evidence="1 2">
    <name type="scientific">Orchesella dallaii</name>
    <dbReference type="NCBI Taxonomy" id="48710"/>
    <lineage>
        <taxon>Eukaryota</taxon>
        <taxon>Metazoa</taxon>
        <taxon>Ecdysozoa</taxon>
        <taxon>Arthropoda</taxon>
        <taxon>Hexapoda</taxon>
        <taxon>Collembola</taxon>
        <taxon>Entomobryomorpha</taxon>
        <taxon>Entomobryoidea</taxon>
        <taxon>Orchesellidae</taxon>
        <taxon>Orchesellinae</taxon>
        <taxon>Orchesella</taxon>
    </lineage>
</organism>
<gene>
    <name evidence="1" type="ORF">ODALV1_LOCUS23713</name>
</gene>
<name>A0ABP1RM20_9HEXA</name>
<reference evidence="1 2" key="1">
    <citation type="submission" date="2024-08" db="EMBL/GenBank/DDBJ databases">
        <authorList>
            <person name="Cucini C."/>
            <person name="Frati F."/>
        </authorList>
    </citation>
    <scope>NUCLEOTIDE SEQUENCE [LARGE SCALE GENOMIC DNA]</scope>
</reference>